<name>A0A6G0QQL1_9STRA</name>
<accession>A0A6G0QQL1</accession>
<protein>
    <submittedName>
        <fullName evidence="1">Uncharacterized protein</fullName>
    </submittedName>
</protein>
<sequence length="597" mass="68236">MKKRGIHGAFIQEICDILLGCGPKKCRKVLQNRYAEVPKLSALLPGPGQLKNHKSHLKSALAGGWEIKNIAKLLEWAFPRLYAGVFYTVPSHFRNELMVLECFEHDVQVEGGKKATCFRLVITSRQIFRNMLYAHNGQKDDGVIGVTDGTYRIHFGVWTLVDFGTYKTHYDRNMYSNMFVPWVYMFVRTEHQAAYSTMFSSVRRHTDLFFAERAVKIVDVLVKSEFYETNVQPNILYLVEARSKKQFDMMTTLLLSYWRAQGEGEYADWMEQYYMGNVWGNWFNTAAIPGLTPSQNALESHHKVIKETCLDSLRASTSVVLNDSLPRILKHQEGQPVKLQLRHFCEGAEVEHAQLLLLNKKNFFSIKVPYTKVLTGILFNAAKFMVTSTNIHGATVNRLRAQRYLNSLIGKLPRDATVFNAQLYFLSLHHVRLAHLEKLNGLTATPKFAAAQGNIKIASMLETLPVRKSSGGQRKQKNCLAADSSDSHQFSVDVLTRDLLRHPLYPVNWTVMKEFPMAKDDINGPSHYLQGKVTSWGERHGRYYWLFKFSDLRRLQVDCNTLAELLHDAYIHGADMTGPIFFEPEPHSGEDMTEASI</sequence>
<dbReference type="AlphaFoldDB" id="A0A6G0QQL1"/>
<organism evidence="1 2">
    <name type="scientific">Phytophthora fragariae</name>
    <dbReference type="NCBI Taxonomy" id="53985"/>
    <lineage>
        <taxon>Eukaryota</taxon>
        <taxon>Sar</taxon>
        <taxon>Stramenopiles</taxon>
        <taxon>Oomycota</taxon>
        <taxon>Peronosporomycetes</taxon>
        <taxon>Peronosporales</taxon>
        <taxon>Peronosporaceae</taxon>
        <taxon>Phytophthora</taxon>
    </lineage>
</organism>
<dbReference type="Proteomes" id="UP000486351">
    <property type="component" value="Unassembled WGS sequence"/>
</dbReference>
<evidence type="ECO:0000313" key="1">
    <source>
        <dbReference type="EMBL" id="KAE9298407.1"/>
    </source>
</evidence>
<gene>
    <name evidence="1" type="ORF">PF008_g23507</name>
</gene>
<dbReference type="EMBL" id="QXFY01002377">
    <property type="protein sequence ID" value="KAE9298407.1"/>
    <property type="molecule type" value="Genomic_DNA"/>
</dbReference>
<evidence type="ECO:0000313" key="2">
    <source>
        <dbReference type="Proteomes" id="UP000486351"/>
    </source>
</evidence>
<reference evidence="1 2" key="1">
    <citation type="submission" date="2018-09" db="EMBL/GenBank/DDBJ databases">
        <title>Genomic investigation of the strawberry pathogen Phytophthora fragariae indicates pathogenicity is determined by transcriptional variation in three key races.</title>
        <authorList>
            <person name="Adams T.M."/>
            <person name="Armitage A.D."/>
            <person name="Sobczyk M.K."/>
            <person name="Bates H.J."/>
            <person name="Dunwell J.M."/>
            <person name="Nellist C.F."/>
            <person name="Harrison R.J."/>
        </authorList>
    </citation>
    <scope>NUCLEOTIDE SEQUENCE [LARGE SCALE GENOMIC DNA]</scope>
    <source>
        <strain evidence="1 2">NOV-77</strain>
    </source>
</reference>
<proteinExistence type="predicted"/>
<comment type="caution">
    <text evidence="1">The sequence shown here is derived from an EMBL/GenBank/DDBJ whole genome shotgun (WGS) entry which is preliminary data.</text>
</comment>